<comment type="function">
    <text evidence="6">Specifically methylates the N7 position of a guanine in 16S rRNA.</text>
</comment>
<evidence type="ECO:0000256" key="6">
    <source>
        <dbReference type="HAMAP-Rule" id="MF_00074"/>
    </source>
</evidence>
<evidence type="ECO:0000256" key="4">
    <source>
        <dbReference type="ARBA" id="ARBA00022679"/>
    </source>
</evidence>
<dbReference type="InterPro" id="IPR003682">
    <property type="entry name" value="rRNA_ssu_MeTfrase_G"/>
</dbReference>
<protein>
    <recommendedName>
        <fullName evidence="6">Ribosomal RNA small subunit methyltransferase G</fullName>
        <ecNumber evidence="6">2.1.1.-</ecNumber>
    </recommendedName>
    <alternativeName>
        <fullName evidence="6">16S rRNA 7-methylguanosine methyltransferase</fullName>
        <shortName evidence="6">16S rRNA m7G methyltransferase</shortName>
    </alternativeName>
</protein>
<accession>A0ABP4EQ58</accession>
<reference evidence="8" key="1">
    <citation type="journal article" date="2019" name="Int. J. Syst. Evol. Microbiol.">
        <title>The Global Catalogue of Microorganisms (GCM) 10K type strain sequencing project: providing services to taxonomists for standard genome sequencing and annotation.</title>
        <authorList>
            <consortium name="The Broad Institute Genomics Platform"/>
            <consortium name="The Broad Institute Genome Sequencing Center for Infectious Disease"/>
            <person name="Wu L."/>
            <person name="Ma J."/>
        </authorList>
    </citation>
    <scope>NUCLEOTIDE SEQUENCE [LARGE SCALE GENOMIC DNA]</scope>
    <source>
        <strain evidence="8">JCM 11813</strain>
    </source>
</reference>
<dbReference type="EMBL" id="BAAAJE010000001">
    <property type="protein sequence ID" value="GAA1125201.1"/>
    <property type="molecule type" value="Genomic_DNA"/>
</dbReference>
<dbReference type="PANTHER" id="PTHR31760:SF0">
    <property type="entry name" value="S-ADENOSYL-L-METHIONINE-DEPENDENT METHYLTRANSFERASES SUPERFAMILY PROTEIN"/>
    <property type="match status" value="1"/>
</dbReference>
<feature type="binding site" evidence="6">
    <location>
        <position position="133"/>
    </location>
    <ligand>
        <name>S-adenosyl-L-methionine</name>
        <dbReference type="ChEBI" id="CHEBI:59789"/>
    </ligand>
</feature>
<name>A0ABP4EQ58_9ACTN</name>
<keyword evidence="1 6" id="KW-0963">Cytoplasm</keyword>
<feature type="binding site" evidence="6">
    <location>
        <position position="72"/>
    </location>
    <ligand>
        <name>S-adenosyl-L-methionine</name>
        <dbReference type="ChEBI" id="CHEBI:59789"/>
    </ligand>
</feature>
<gene>
    <name evidence="6 7" type="primary">rsmG</name>
    <name evidence="7" type="ORF">GCM10009606_01080</name>
</gene>
<keyword evidence="4 6" id="KW-0808">Transferase</keyword>
<dbReference type="SUPFAM" id="SSF53335">
    <property type="entry name" value="S-adenosyl-L-methionine-dependent methyltransferases"/>
    <property type="match status" value="1"/>
</dbReference>
<sequence>MPEVARRVFPSDRMPLAERYAELLATDGVVRGLIGPREAPRLWDRHLVNCALLADLLPPGSTVCDIGSGAGLPGLVLAIARADLRVTLVEPLLRRTTFLEEAVEALGLDHVEVVRGRADALHGRRRFAVVTSRAVAPLDRLLGWSMPLVEPSGALVAMKGSSIREEIEGARPVLEQMGCAEPEVLVLGEGVVPSTTVAVRVAWADPGRVSWPLTAPEPKSKSKRRRRP</sequence>
<dbReference type="EC" id="2.1.1.-" evidence="6"/>
<evidence type="ECO:0000256" key="3">
    <source>
        <dbReference type="ARBA" id="ARBA00022603"/>
    </source>
</evidence>
<keyword evidence="5 6" id="KW-0949">S-adenosyl-L-methionine</keyword>
<keyword evidence="8" id="KW-1185">Reference proteome</keyword>
<comment type="similarity">
    <text evidence="6">Belongs to the methyltransferase superfamily. RNA methyltransferase RsmG family.</text>
</comment>
<dbReference type="Pfam" id="PF02527">
    <property type="entry name" value="GidB"/>
    <property type="match status" value="1"/>
</dbReference>
<proteinExistence type="inferred from homology"/>
<evidence type="ECO:0000313" key="8">
    <source>
        <dbReference type="Proteomes" id="UP001499979"/>
    </source>
</evidence>
<comment type="subcellular location">
    <subcellularLocation>
        <location evidence="6">Cytoplasm</location>
    </subcellularLocation>
</comment>
<evidence type="ECO:0000256" key="2">
    <source>
        <dbReference type="ARBA" id="ARBA00022552"/>
    </source>
</evidence>
<dbReference type="Gene3D" id="3.40.50.150">
    <property type="entry name" value="Vaccinia Virus protein VP39"/>
    <property type="match status" value="1"/>
</dbReference>
<evidence type="ECO:0000256" key="5">
    <source>
        <dbReference type="ARBA" id="ARBA00022691"/>
    </source>
</evidence>
<dbReference type="HAMAP" id="MF_00074">
    <property type="entry name" value="16SrRNA_methyltr_G"/>
    <property type="match status" value="1"/>
</dbReference>
<evidence type="ECO:0000256" key="1">
    <source>
        <dbReference type="ARBA" id="ARBA00022490"/>
    </source>
</evidence>
<comment type="caution">
    <text evidence="7">The sequence shown here is derived from an EMBL/GenBank/DDBJ whole genome shotgun (WGS) entry which is preliminary data.</text>
</comment>
<keyword evidence="3 6" id="KW-0489">Methyltransferase</keyword>
<feature type="binding site" evidence="6">
    <location>
        <position position="67"/>
    </location>
    <ligand>
        <name>S-adenosyl-L-methionine</name>
        <dbReference type="ChEBI" id="CHEBI:59789"/>
    </ligand>
</feature>
<evidence type="ECO:0000313" key="7">
    <source>
        <dbReference type="EMBL" id="GAA1125201.1"/>
    </source>
</evidence>
<dbReference type="NCBIfam" id="TIGR00138">
    <property type="entry name" value="rsmG_gidB"/>
    <property type="match status" value="1"/>
</dbReference>
<dbReference type="InterPro" id="IPR029063">
    <property type="entry name" value="SAM-dependent_MTases_sf"/>
</dbReference>
<dbReference type="PANTHER" id="PTHR31760">
    <property type="entry name" value="S-ADENOSYL-L-METHIONINE-DEPENDENT METHYLTRANSFERASES SUPERFAMILY PROTEIN"/>
    <property type="match status" value="1"/>
</dbReference>
<dbReference type="Proteomes" id="UP001499979">
    <property type="component" value="Unassembled WGS sequence"/>
</dbReference>
<comment type="caution">
    <text evidence="6">Lacks conserved residue(s) required for the propagation of feature annotation.</text>
</comment>
<keyword evidence="2 6" id="KW-0698">rRNA processing</keyword>
<organism evidence="7 8">
    <name type="scientific">Nocardioides aquiterrae</name>
    <dbReference type="NCBI Taxonomy" id="203799"/>
    <lineage>
        <taxon>Bacteria</taxon>
        <taxon>Bacillati</taxon>
        <taxon>Actinomycetota</taxon>
        <taxon>Actinomycetes</taxon>
        <taxon>Propionibacteriales</taxon>
        <taxon>Nocardioidaceae</taxon>
        <taxon>Nocardioides</taxon>
    </lineage>
</organism>